<reference evidence="16" key="1">
    <citation type="submission" date="2020-03" db="EMBL/GenBank/DDBJ databases">
        <title>Roseovarius gahaiensis sp. nov., isolated from Gahai Saline Lake, China.</title>
        <authorList>
            <person name="Sun X."/>
        </authorList>
    </citation>
    <scope>NUCLEOTIDE SEQUENCE</scope>
    <source>
        <strain evidence="16">GH877</strain>
    </source>
</reference>
<dbReference type="PANTHER" id="PTHR42765">
    <property type="entry name" value="SOLEUCYL-TRNA SYNTHETASE"/>
    <property type="match status" value="1"/>
</dbReference>
<evidence type="ECO:0000259" key="15">
    <source>
        <dbReference type="Pfam" id="PF08264"/>
    </source>
</evidence>
<dbReference type="InterPro" id="IPR002300">
    <property type="entry name" value="aa-tRNA-synth_Ia"/>
</dbReference>
<feature type="domain" description="Aminoacyl-tRNA synthetase class Ia" evidence="13">
    <location>
        <begin position="35"/>
        <end position="689"/>
    </location>
</feature>
<feature type="binding site" evidence="12">
    <location>
        <position position="966"/>
    </location>
    <ligand>
        <name>Zn(2+)</name>
        <dbReference type="ChEBI" id="CHEBI:29105"/>
    </ligand>
</feature>
<keyword evidence="3 12" id="KW-0436">Ligase</keyword>
<organism evidence="16 17">
    <name type="scientific">Roseovarius gahaiensis</name>
    <dbReference type="NCBI Taxonomy" id="2716691"/>
    <lineage>
        <taxon>Bacteria</taxon>
        <taxon>Pseudomonadati</taxon>
        <taxon>Pseudomonadota</taxon>
        <taxon>Alphaproteobacteria</taxon>
        <taxon>Rhodobacterales</taxon>
        <taxon>Roseobacteraceae</taxon>
        <taxon>Roseovarius</taxon>
    </lineage>
</organism>
<keyword evidence="4 12" id="KW-0479">Metal-binding</keyword>
<feature type="binding site" evidence="12">
    <location>
        <position position="944"/>
    </location>
    <ligand>
        <name>Zn(2+)</name>
        <dbReference type="ChEBI" id="CHEBI:29105"/>
    </ligand>
</feature>
<dbReference type="InterPro" id="IPR009008">
    <property type="entry name" value="Val/Leu/Ile-tRNA-synth_edit"/>
</dbReference>
<gene>
    <name evidence="12" type="primary">ileS</name>
    <name evidence="16" type="ORF">HAT86_03525</name>
</gene>
<evidence type="ECO:0000256" key="7">
    <source>
        <dbReference type="ARBA" id="ARBA00022840"/>
    </source>
</evidence>
<dbReference type="PROSITE" id="PS00178">
    <property type="entry name" value="AA_TRNA_LIGASE_I"/>
    <property type="match status" value="1"/>
</dbReference>
<comment type="subunit">
    <text evidence="12">Monomer.</text>
</comment>
<dbReference type="NCBIfam" id="TIGR00392">
    <property type="entry name" value="ileS"/>
    <property type="match status" value="1"/>
</dbReference>
<feature type="binding site" evidence="12">
    <location>
        <position position="963"/>
    </location>
    <ligand>
        <name>Zn(2+)</name>
        <dbReference type="ChEBI" id="CHEBI:29105"/>
    </ligand>
</feature>
<evidence type="ECO:0000256" key="3">
    <source>
        <dbReference type="ARBA" id="ARBA00022598"/>
    </source>
</evidence>
<dbReference type="RefSeq" id="WP_167193470.1">
    <property type="nucleotide sequence ID" value="NZ_JAAORB010000004.1"/>
</dbReference>
<feature type="domain" description="Zinc finger FPG/IleRS-type" evidence="14">
    <location>
        <begin position="941"/>
        <end position="967"/>
    </location>
</feature>
<dbReference type="CDD" id="cd00818">
    <property type="entry name" value="IleRS_core"/>
    <property type="match status" value="1"/>
</dbReference>
<dbReference type="GO" id="GO:0000049">
    <property type="term" value="F:tRNA binding"/>
    <property type="evidence" value="ECO:0007669"/>
    <property type="project" value="InterPro"/>
</dbReference>
<evidence type="ECO:0000256" key="2">
    <source>
        <dbReference type="ARBA" id="ARBA00022490"/>
    </source>
</evidence>
<keyword evidence="9 12" id="KW-0030">Aminoacyl-tRNA synthetase</keyword>
<comment type="catalytic activity">
    <reaction evidence="11 12">
        <text>tRNA(Ile) + L-isoleucine + ATP = L-isoleucyl-tRNA(Ile) + AMP + diphosphate</text>
        <dbReference type="Rhea" id="RHEA:11060"/>
        <dbReference type="Rhea" id="RHEA-COMP:9666"/>
        <dbReference type="Rhea" id="RHEA-COMP:9695"/>
        <dbReference type="ChEBI" id="CHEBI:30616"/>
        <dbReference type="ChEBI" id="CHEBI:33019"/>
        <dbReference type="ChEBI" id="CHEBI:58045"/>
        <dbReference type="ChEBI" id="CHEBI:78442"/>
        <dbReference type="ChEBI" id="CHEBI:78528"/>
        <dbReference type="ChEBI" id="CHEBI:456215"/>
        <dbReference type="EC" id="6.1.1.5"/>
    </reaction>
</comment>
<keyword evidence="2 12" id="KW-0963">Cytoplasm</keyword>
<feature type="short sequence motif" description="'KMSKS' region" evidence="12">
    <location>
        <begin position="651"/>
        <end position="655"/>
    </location>
</feature>
<dbReference type="HAMAP" id="MF_02002">
    <property type="entry name" value="Ile_tRNA_synth_type1"/>
    <property type="match status" value="1"/>
</dbReference>
<evidence type="ECO:0000259" key="13">
    <source>
        <dbReference type="Pfam" id="PF00133"/>
    </source>
</evidence>
<comment type="similarity">
    <text evidence="1 12">Belongs to the class-I aminoacyl-tRNA synthetase family. IleS type 1 subfamily.</text>
</comment>
<dbReference type="InterPro" id="IPR001412">
    <property type="entry name" value="aa-tRNA-synth_I_CS"/>
</dbReference>
<dbReference type="InterPro" id="IPR033708">
    <property type="entry name" value="Anticodon_Ile_BEm"/>
</dbReference>
<dbReference type="InterPro" id="IPR013155">
    <property type="entry name" value="M/V/L/I-tRNA-synth_anticd-bd"/>
</dbReference>
<dbReference type="PRINTS" id="PR00984">
    <property type="entry name" value="TRNASYNTHILE"/>
</dbReference>
<dbReference type="Pfam" id="PF06827">
    <property type="entry name" value="zf-FPG_IleRS"/>
    <property type="match status" value="1"/>
</dbReference>
<dbReference type="Pfam" id="PF00133">
    <property type="entry name" value="tRNA-synt_1"/>
    <property type="match status" value="1"/>
</dbReference>
<keyword evidence="5 12" id="KW-0547">Nucleotide-binding</keyword>
<dbReference type="InterPro" id="IPR050081">
    <property type="entry name" value="Ile-tRNA_ligase"/>
</dbReference>
<evidence type="ECO:0000256" key="6">
    <source>
        <dbReference type="ARBA" id="ARBA00022833"/>
    </source>
</evidence>
<dbReference type="GO" id="GO:0006428">
    <property type="term" value="P:isoleucyl-tRNA aminoacylation"/>
    <property type="evidence" value="ECO:0007669"/>
    <property type="project" value="UniProtKB-UniRule"/>
</dbReference>
<evidence type="ECO:0000313" key="17">
    <source>
        <dbReference type="Proteomes" id="UP000639775"/>
    </source>
</evidence>
<keyword evidence="8 12" id="KW-0648">Protein biosynthesis</keyword>
<sequence>MCADTTDTPDYKDTLNLPKTNFPMRAGLPKREPEWLERWERIGIYDRLRETAQGRAPFTLHDGPPYANGHLHIGHALNKILKDMVVRSQQMMGRDARYIPGWDCHGLPIEWKIEEQYRKKGKNKDEVDVVDFRQECRKFAEGWIDIQRNEFKRLGITGKWEKPYLTMDYRAERIIAEEFQKFLMTGTLYQGSKPVMWSPVEKTALAEAEVEYHDKESFTIWVKFPVTTEGDLQGANVVIWTTTPWTIPSNKAVVFGDSFAYGLYEVTDTPEECWANVGDRFLLADKLASDVMARARLDDGMWKRVRDVSSEELSGLSLAHPLAGAEGSNGEWDDPRDFRPADFVTDEEGTGFVHCAPSHGMEEFELYRDLGMLEQVITYNVMDDGGFRADLPFFGGKYILDRKGKEGNANKAIIDKLASVGGLLARGKIKHSYPHSWRSKAPVIYRNTPQWFAAIDRAVGDGQNDYGETIRDRALASIDQLVTWTPKTGRNRLYSMIEARPDWVLSRQRAWGVPLTCFTKVGALPTDPDYLLRDKAVNARILEAFEAEGADAWYKPGAKERFLGDDYDPSEWTKVDDILDVWFDSGSTHAFVLRDREDGSDDGLADLYLEGTDQHRGWFHSSMLQACGTIGRAPYRGVLTHGFTLDEKGNKMSKSLGNTVAPEDVTKQYGADILRMWVAQSDYTADLRIGPEILKGVADGYRRLRNTMRFMLGALAHFEESDRVDPSDMPELERWVLHRLAELDHVVRTGYDAYDFQGVVQQLFNFATVELSAFYFDIRKDALYCDGDTPRRRAARTVLDILFHRLTTWLAPVLTFTMEEVWLERNPGDETSVHLVDIPDTPADWLNEPLAAKWAKVRQARRVVTAALEIQRTDKVIGASLEAAPVVHVHDPEMLDALKSVNFEDICITSDIRLTGDPLPNEAFRMPETEGVGVVFERASGDKCQRCWKILPDVGRHSHTGTCKRCSEALG</sequence>
<keyword evidence="17" id="KW-1185">Reference proteome</keyword>
<dbReference type="Gene3D" id="3.40.50.620">
    <property type="entry name" value="HUPs"/>
    <property type="match status" value="2"/>
</dbReference>
<dbReference type="InterPro" id="IPR023585">
    <property type="entry name" value="Ile-tRNA-ligase_type1"/>
</dbReference>
<dbReference type="SUPFAM" id="SSF47323">
    <property type="entry name" value="Anticodon-binding domain of a subclass of class I aminoacyl-tRNA synthetases"/>
    <property type="match status" value="1"/>
</dbReference>
<feature type="binding site" evidence="12">
    <location>
        <position position="947"/>
    </location>
    <ligand>
        <name>Zn(2+)</name>
        <dbReference type="ChEBI" id="CHEBI:29105"/>
    </ligand>
</feature>
<evidence type="ECO:0000259" key="14">
    <source>
        <dbReference type="Pfam" id="PF06827"/>
    </source>
</evidence>
<feature type="domain" description="Methionyl/Valyl/Leucyl/Isoleucyl-tRNA synthetase anticodon-binding" evidence="15">
    <location>
        <begin position="733"/>
        <end position="882"/>
    </location>
</feature>
<dbReference type="SUPFAM" id="SSF50677">
    <property type="entry name" value="ValRS/IleRS/LeuRS editing domain"/>
    <property type="match status" value="1"/>
</dbReference>
<dbReference type="EC" id="6.1.1.5" evidence="12"/>
<dbReference type="Pfam" id="PF08264">
    <property type="entry name" value="Anticodon_1"/>
    <property type="match status" value="1"/>
</dbReference>
<evidence type="ECO:0000256" key="11">
    <source>
        <dbReference type="ARBA" id="ARBA00048359"/>
    </source>
</evidence>
<dbReference type="FunFam" id="3.40.50.620:FF:000042">
    <property type="entry name" value="Isoleucine--tRNA ligase"/>
    <property type="match status" value="1"/>
</dbReference>
<dbReference type="EMBL" id="JAAORB010000004">
    <property type="protein sequence ID" value="NHQ73537.1"/>
    <property type="molecule type" value="Genomic_DNA"/>
</dbReference>
<dbReference type="CDD" id="cd07960">
    <property type="entry name" value="Anticodon_Ia_Ile_BEm"/>
    <property type="match status" value="1"/>
</dbReference>
<dbReference type="Gene3D" id="1.10.730.20">
    <property type="match status" value="1"/>
</dbReference>
<feature type="binding site" evidence="12">
    <location>
        <position position="654"/>
    </location>
    <ligand>
        <name>ATP</name>
        <dbReference type="ChEBI" id="CHEBI:30616"/>
    </ligand>
</feature>
<comment type="caution">
    <text evidence="16">The sequence shown here is derived from an EMBL/GenBank/DDBJ whole genome shotgun (WGS) entry which is preliminary data.</text>
</comment>
<dbReference type="GO" id="GO:0002161">
    <property type="term" value="F:aminoacyl-tRNA deacylase activity"/>
    <property type="evidence" value="ECO:0007669"/>
    <property type="project" value="InterPro"/>
</dbReference>
<keyword evidence="7 12" id="KW-0067">ATP-binding</keyword>
<evidence type="ECO:0000256" key="5">
    <source>
        <dbReference type="ARBA" id="ARBA00022741"/>
    </source>
</evidence>
<name>A0A967B908_9RHOB</name>
<comment type="cofactor">
    <cofactor evidence="12">
        <name>Zn(2+)</name>
        <dbReference type="ChEBI" id="CHEBI:29105"/>
    </cofactor>
    <text evidence="12">Binds 1 zinc ion per subunit.</text>
</comment>
<comment type="domain">
    <text evidence="12">IleRS has two distinct active sites: one for aminoacylation and one for editing. The misactivated valine is translocated from the active site to the editing site, which sterically excludes the correctly activated isoleucine. The single editing site contains two valyl binding pockets, one specific for each substrate (Val-AMP or Val-tRNA(Ile)).</text>
</comment>
<feature type="binding site" evidence="12">
    <location>
        <position position="610"/>
    </location>
    <ligand>
        <name>L-isoleucyl-5'-AMP</name>
        <dbReference type="ChEBI" id="CHEBI:178002"/>
    </ligand>
</feature>
<dbReference type="GO" id="GO:0005829">
    <property type="term" value="C:cytosol"/>
    <property type="evidence" value="ECO:0007669"/>
    <property type="project" value="TreeGrafter"/>
</dbReference>
<dbReference type="SUPFAM" id="SSF52374">
    <property type="entry name" value="Nucleotidylyl transferase"/>
    <property type="match status" value="1"/>
</dbReference>
<keyword evidence="6 12" id="KW-0862">Zinc</keyword>
<feature type="short sequence motif" description="'HIGH' region" evidence="12">
    <location>
        <begin position="65"/>
        <end position="75"/>
    </location>
</feature>
<dbReference type="GO" id="GO:0004822">
    <property type="term" value="F:isoleucine-tRNA ligase activity"/>
    <property type="evidence" value="ECO:0007669"/>
    <property type="project" value="UniProtKB-UniRule"/>
</dbReference>
<evidence type="ECO:0000256" key="12">
    <source>
        <dbReference type="HAMAP-Rule" id="MF_02002"/>
    </source>
</evidence>
<evidence type="ECO:0000313" key="16">
    <source>
        <dbReference type="EMBL" id="NHQ73537.1"/>
    </source>
</evidence>
<dbReference type="Gene3D" id="3.90.740.10">
    <property type="entry name" value="Valyl/Leucyl/Isoleucyl-tRNA synthetase, editing domain"/>
    <property type="match status" value="1"/>
</dbReference>
<protein>
    <recommendedName>
        <fullName evidence="12">Isoleucine--tRNA ligase</fullName>
        <ecNumber evidence="12">6.1.1.5</ecNumber>
    </recommendedName>
    <alternativeName>
        <fullName evidence="12">Isoleucyl-tRNA synthetase</fullName>
        <shortName evidence="12">IleRS</shortName>
    </alternativeName>
</protein>
<evidence type="ECO:0000256" key="10">
    <source>
        <dbReference type="ARBA" id="ARBA00025217"/>
    </source>
</evidence>
<dbReference type="InterPro" id="IPR009080">
    <property type="entry name" value="tRNAsynth_Ia_anticodon-bd"/>
</dbReference>
<accession>A0A967B908</accession>
<comment type="function">
    <text evidence="10 12">Catalyzes the attachment of isoleucine to tRNA(Ile). As IleRS can inadvertently accommodate and process structurally similar amino acids such as valine, to avoid such errors it has two additional distinct tRNA(Ile)-dependent editing activities. One activity is designated as 'pretransfer' editing and involves the hydrolysis of activated Val-AMP. The other activity is designated 'posttransfer' editing and involves deacylation of mischarged Val-tRNA(Ile).</text>
</comment>
<dbReference type="GO" id="GO:0008270">
    <property type="term" value="F:zinc ion binding"/>
    <property type="evidence" value="ECO:0007669"/>
    <property type="project" value="UniProtKB-UniRule"/>
</dbReference>
<evidence type="ECO:0000256" key="8">
    <source>
        <dbReference type="ARBA" id="ARBA00022917"/>
    </source>
</evidence>
<dbReference type="Proteomes" id="UP000639775">
    <property type="component" value="Unassembled WGS sequence"/>
</dbReference>
<dbReference type="AlphaFoldDB" id="A0A967B908"/>
<dbReference type="InterPro" id="IPR010663">
    <property type="entry name" value="Znf_FPG/IleRS"/>
</dbReference>
<dbReference type="GO" id="GO:0005524">
    <property type="term" value="F:ATP binding"/>
    <property type="evidence" value="ECO:0007669"/>
    <property type="project" value="UniProtKB-UniRule"/>
</dbReference>
<dbReference type="PANTHER" id="PTHR42765:SF1">
    <property type="entry name" value="ISOLEUCINE--TRNA LIGASE, MITOCHONDRIAL"/>
    <property type="match status" value="1"/>
</dbReference>
<proteinExistence type="inferred from homology"/>
<evidence type="ECO:0000256" key="1">
    <source>
        <dbReference type="ARBA" id="ARBA00006887"/>
    </source>
</evidence>
<evidence type="ECO:0000256" key="9">
    <source>
        <dbReference type="ARBA" id="ARBA00023146"/>
    </source>
</evidence>
<dbReference type="InterPro" id="IPR002301">
    <property type="entry name" value="Ile-tRNA-ligase"/>
</dbReference>
<comment type="subcellular location">
    <subcellularLocation>
        <location evidence="12">Cytoplasm</location>
    </subcellularLocation>
</comment>
<evidence type="ECO:0000256" key="4">
    <source>
        <dbReference type="ARBA" id="ARBA00022723"/>
    </source>
</evidence>
<dbReference type="InterPro" id="IPR014729">
    <property type="entry name" value="Rossmann-like_a/b/a_fold"/>
</dbReference>